<evidence type="ECO:0000313" key="13">
    <source>
        <dbReference type="EMBL" id="MDO8105655.1"/>
    </source>
</evidence>
<evidence type="ECO:0000256" key="10">
    <source>
        <dbReference type="PIRNR" id="PIRNR000535"/>
    </source>
</evidence>
<dbReference type="CDD" id="cd01164">
    <property type="entry name" value="FruK_PfkB_like"/>
    <property type="match status" value="1"/>
</dbReference>
<name>A0ABT9D5C6_9CELL</name>
<dbReference type="InterPro" id="IPR017583">
    <property type="entry name" value="Tagatose/fructose_Pkinase"/>
</dbReference>
<evidence type="ECO:0000256" key="11">
    <source>
        <dbReference type="RuleBase" id="RU369061"/>
    </source>
</evidence>
<dbReference type="NCBIfam" id="TIGR03168">
    <property type="entry name" value="1-PFK"/>
    <property type="match status" value="1"/>
</dbReference>
<dbReference type="PANTHER" id="PTHR46566:SF5">
    <property type="entry name" value="1-PHOSPHOFRUCTOKINASE"/>
    <property type="match status" value="1"/>
</dbReference>
<keyword evidence="14" id="KW-1185">Reference proteome</keyword>
<dbReference type="PANTHER" id="PTHR46566">
    <property type="entry name" value="1-PHOSPHOFRUCTOKINASE-RELATED"/>
    <property type="match status" value="1"/>
</dbReference>
<evidence type="ECO:0000256" key="4">
    <source>
        <dbReference type="ARBA" id="ARBA00022679"/>
    </source>
</evidence>
<evidence type="ECO:0000256" key="3">
    <source>
        <dbReference type="ARBA" id="ARBA00013596"/>
    </source>
</evidence>
<dbReference type="SUPFAM" id="SSF53613">
    <property type="entry name" value="Ribokinase-like"/>
    <property type="match status" value="1"/>
</dbReference>
<proteinExistence type="inferred from homology"/>
<evidence type="ECO:0000256" key="2">
    <source>
        <dbReference type="ARBA" id="ARBA00012131"/>
    </source>
</evidence>
<dbReference type="PIRSF" id="PIRSF000535">
    <property type="entry name" value="1PFK/6PFK/LacC"/>
    <property type="match status" value="1"/>
</dbReference>
<dbReference type="InterPro" id="IPR011611">
    <property type="entry name" value="PfkB_dom"/>
</dbReference>
<sequence length="327" mass="32557">MGANGQDRAVLAITLNPSLDRTVEVPRLRIGEVNRATGGHLHPGGKGVNVTRALLANGVAARAVLPVGGSVGSQVVDLLGAEGVDAITVAITGQTRSNVTIAEADGTVTKINEPGPALADHELDAVVEAALGATRPGAWVVLCGSLPAGAPADTYARMVPRFVERGARVAVDTSGPALVEALAACPALVKPNAEELAEAVGRRLRNRSDVVEAARELRSAGVGAVLVSLGPAGAVLVDADGVLVGTSVAIAPRSTVGAGDAFLAGFLSAHDGGRRAAMAAALAWGAAAVQLPGTQMPGPSDVDPAAAVVLPDNETDAFLPQPLVGTA</sequence>
<dbReference type="RefSeq" id="WP_304599364.1">
    <property type="nucleotide sequence ID" value="NZ_JAUQYP010000001.1"/>
</dbReference>
<reference evidence="13 14" key="1">
    <citation type="submission" date="2023-07" db="EMBL/GenBank/DDBJ databases">
        <title>Description of novel actinomycetes strains, isolated from tidal flat sediment.</title>
        <authorList>
            <person name="Lu C."/>
        </authorList>
    </citation>
    <scope>NUCLEOTIDE SEQUENCE [LARGE SCALE GENOMIC DNA]</scope>
    <source>
        <strain evidence="13 14">SYSU T00b441</strain>
    </source>
</reference>
<dbReference type="Gene3D" id="3.40.1190.20">
    <property type="match status" value="1"/>
</dbReference>
<keyword evidence="7 11" id="KW-0067">ATP-binding</keyword>
<keyword evidence="6 11" id="KW-0418">Kinase</keyword>
<organism evidence="13 14">
    <name type="scientific">Actinotalea lenta</name>
    <dbReference type="NCBI Taxonomy" id="3064654"/>
    <lineage>
        <taxon>Bacteria</taxon>
        <taxon>Bacillati</taxon>
        <taxon>Actinomycetota</taxon>
        <taxon>Actinomycetes</taxon>
        <taxon>Micrococcales</taxon>
        <taxon>Cellulomonadaceae</taxon>
        <taxon>Actinotalea</taxon>
    </lineage>
</organism>
<evidence type="ECO:0000259" key="12">
    <source>
        <dbReference type="Pfam" id="PF00294"/>
    </source>
</evidence>
<evidence type="ECO:0000256" key="6">
    <source>
        <dbReference type="ARBA" id="ARBA00022777"/>
    </source>
</evidence>
<keyword evidence="4 10" id="KW-0808">Transferase</keyword>
<comment type="similarity">
    <text evidence="1 11">Belongs to the carbohydrate kinase PfkB family.</text>
</comment>
<evidence type="ECO:0000256" key="8">
    <source>
        <dbReference type="ARBA" id="ARBA00032802"/>
    </source>
</evidence>
<comment type="catalytic activity">
    <reaction evidence="9 11">
        <text>beta-D-fructose 1-phosphate + ATP = beta-D-fructose 1,6-bisphosphate + ADP + H(+)</text>
        <dbReference type="Rhea" id="RHEA:14213"/>
        <dbReference type="ChEBI" id="CHEBI:15378"/>
        <dbReference type="ChEBI" id="CHEBI:30616"/>
        <dbReference type="ChEBI" id="CHEBI:32966"/>
        <dbReference type="ChEBI" id="CHEBI:138881"/>
        <dbReference type="ChEBI" id="CHEBI:456216"/>
        <dbReference type="EC" id="2.7.1.56"/>
    </reaction>
</comment>
<comment type="function">
    <text evidence="11">Catalyzes the ATP-dependent phosphorylation of fructose-l-phosphate to fructose-l,6-bisphosphate.</text>
</comment>
<dbReference type="Proteomes" id="UP001232536">
    <property type="component" value="Unassembled WGS sequence"/>
</dbReference>
<dbReference type="InterPro" id="IPR029056">
    <property type="entry name" value="Ribokinase-like"/>
</dbReference>
<dbReference type="GO" id="GO:0008662">
    <property type="term" value="F:1-phosphofructokinase activity"/>
    <property type="evidence" value="ECO:0007669"/>
    <property type="project" value="UniProtKB-EC"/>
</dbReference>
<dbReference type="Pfam" id="PF00294">
    <property type="entry name" value="PfkB"/>
    <property type="match status" value="1"/>
</dbReference>
<gene>
    <name evidence="13" type="primary">pfkB</name>
    <name evidence="13" type="ORF">Q6348_00400</name>
</gene>
<dbReference type="NCBIfam" id="TIGR03828">
    <property type="entry name" value="pfkB"/>
    <property type="match status" value="1"/>
</dbReference>
<keyword evidence="5 11" id="KW-0547">Nucleotide-binding</keyword>
<protein>
    <recommendedName>
        <fullName evidence="3 11">1-phosphofructokinase</fullName>
        <shortName evidence="11">Fru1PK</shortName>
        <ecNumber evidence="2 11">2.7.1.56</ecNumber>
    </recommendedName>
    <alternativeName>
        <fullName evidence="8 11">Fructose 1-phosphate kinase</fullName>
    </alternativeName>
</protein>
<dbReference type="InterPro" id="IPR022463">
    <property type="entry name" value="1-PFruKinase"/>
</dbReference>
<dbReference type="EC" id="2.7.1.56" evidence="2 11"/>
<evidence type="ECO:0000256" key="1">
    <source>
        <dbReference type="ARBA" id="ARBA00010688"/>
    </source>
</evidence>
<evidence type="ECO:0000256" key="5">
    <source>
        <dbReference type="ARBA" id="ARBA00022741"/>
    </source>
</evidence>
<evidence type="ECO:0000256" key="9">
    <source>
        <dbReference type="ARBA" id="ARBA00047745"/>
    </source>
</evidence>
<accession>A0ABT9D5C6</accession>
<dbReference type="EMBL" id="JAUQYP010000001">
    <property type="protein sequence ID" value="MDO8105655.1"/>
    <property type="molecule type" value="Genomic_DNA"/>
</dbReference>
<dbReference type="InterPro" id="IPR002173">
    <property type="entry name" value="Carboh/pur_kinase_PfkB_CS"/>
</dbReference>
<comment type="caution">
    <text evidence="13">The sequence shown here is derived from an EMBL/GenBank/DDBJ whole genome shotgun (WGS) entry which is preliminary data.</text>
</comment>
<evidence type="ECO:0000313" key="14">
    <source>
        <dbReference type="Proteomes" id="UP001232536"/>
    </source>
</evidence>
<dbReference type="PROSITE" id="PS00584">
    <property type="entry name" value="PFKB_KINASES_2"/>
    <property type="match status" value="1"/>
</dbReference>
<evidence type="ECO:0000256" key="7">
    <source>
        <dbReference type="ARBA" id="ARBA00022840"/>
    </source>
</evidence>
<feature type="domain" description="Carbohydrate kinase PfkB" evidence="12">
    <location>
        <begin position="28"/>
        <end position="297"/>
    </location>
</feature>